<evidence type="ECO:0000256" key="1">
    <source>
        <dbReference type="SAM" id="MobiDB-lite"/>
    </source>
</evidence>
<evidence type="ECO:0000313" key="3">
    <source>
        <dbReference type="EMBL" id="PFG16525.1"/>
    </source>
</evidence>
<keyword evidence="2" id="KW-0812">Transmembrane</keyword>
<sequence length="61" mass="6247">MNLGGWEWAILGLIAVLLIAGYRLGGPGSDLSGHESDESGPQASPTTPSEPEAGPSDLSQR</sequence>
<dbReference type="Proteomes" id="UP000226079">
    <property type="component" value="Unassembled WGS sequence"/>
</dbReference>
<keyword evidence="4" id="KW-1185">Reference proteome</keyword>
<dbReference type="AlphaFoldDB" id="A0A2A9CR20"/>
<protein>
    <submittedName>
        <fullName evidence="3">Uncharacterized protein</fullName>
    </submittedName>
</protein>
<evidence type="ECO:0000313" key="4">
    <source>
        <dbReference type="Proteomes" id="UP000226079"/>
    </source>
</evidence>
<accession>A0A2A9CR20</accession>
<keyword evidence="2" id="KW-0472">Membrane</keyword>
<organism evidence="3 4">
    <name type="scientific">Propionicimonas paludicola</name>
    <dbReference type="NCBI Taxonomy" id="185243"/>
    <lineage>
        <taxon>Bacteria</taxon>
        <taxon>Bacillati</taxon>
        <taxon>Actinomycetota</taxon>
        <taxon>Actinomycetes</taxon>
        <taxon>Propionibacteriales</taxon>
        <taxon>Nocardioidaceae</taxon>
        <taxon>Propionicimonas</taxon>
    </lineage>
</organism>
<dbReference type="RefSeq" id="WP_098460053.1">
    <property type="nucleotide sequence ID" value="NZ_PDJC01000001.1"/>
</dbReference>
<name>A0A2A9CR20_9ACTN</name>
<comment type="caution">
    <text evidence="3">The sequence shown here is derived from an EMBL/GenBank/DDBJ whole genome shotgun (WGS) entry which is preliminary data.</text>
</comment>
<dbReference type="EMBL" id="PDJC01000001">
    <property type="protein sequence ID" value="PFG16525.1"/>
    <property type="molecule type" value="Genomic_DNA"/>
</dbReference>
<feature type="region of interest" description="Disordered" evidence="1">
    <location>
        <begin position="27"/>
        <end position="61"/>
    </location>
</feature>
<evidence type="ECO:0000256" key="2">
    <source>
        <dbReference type="SAM" id="Phobius"/>
    </source>
</evidence>
<feature type="compositionally biased region" description="Polar residues" evidence="1">
    <location>
        <begin position="39"/>
        <end position="49"/>
    </location>
</feature>
<keyword evidence="2" id="KW-1133">Transmembrane helix</keyword>
<feature type="transmembrane region" description="Helical" evidence="2">
    <location>
        <begin position="6"/>
        <end position="25"/>
    </location>
</feature>
<gene>
    <name evidence="3" type="ORF">ATK74_1070</name>
</gene>
<proteinExistence type="predicted"/>
<reference evidence="3 4" key="1">
    <citation type="submission" date="2017-10" db="EMBL/GenBank/DDBJ databases">
        <title>Sequencing the genomes of 1000 actinobacteria strains.</title>
        <authorList>
            <person name="Klenk H.-P."/>
        </authorList>
    </citation>
    <scope>NUCLEOTIDE SEQUENCE [LARGE SCALE GENOMIC DNA]</scope>
    <source>
        <strain evidence="3 4">DSM 15597</strain>
    </source>
</reference>